<reference evidence="2 3" key="1">
    <citation type="submission" date="2023-02" db="EMBL/GenBank/DDBJ databases">
        <title>LHISI_Scaffold_Assembly.</title>
        <authorList>
            <person name="Stuart O.P."/>
            <person name="Cleave R."/>
            <person name="Magrath M.J.L."/>
            <person name="Mikheyev A.S."/>
        </authorList>
    </citation>
    <scope>NUCLEOTIDE SEQUENCE [LARGE SCALE GENOMIC DNA]</scope>
    <source>
        <strain evidence="2">Daus_M_001</strain>
        <tissue evidence="2">Leg muscle</tissue>
    </source>
</reference>
<feature type="domain" description="DUF4371" evidence="1">
    <location>
        <begin position="111"/>
        <end position="256"/>
    </location>
</feature>
<dbReference type="Proteomes" id="UP001159363">
    <property type="component" value="Chromosome 1"/>
</dbReference>
<sequence length="517" mass="59011">MKWFQRFSWLSYSEKLSGAFCKSCVPFCPCDVGNSSHEAPSSLASKPFNRWKHAFETSEKHSRTKYHGNSQITAKNFLEIFDCKQADVKTLIFCGKQEISTCGYQDSGRLTVEEPTNNDGNFRALLRLRARAGDSLLDEHLNSGRGNAMYIIPTVQNELLSLIGKQIQETVVERIKKVKFFTVLHVEQFSLCVRYVDIDIVDIREDFLTFVPVYNVTGAGIASTVKIELQKLGLNMTNPRGQGYDGAGAMSMHLNGVHAVIRKNYPKALYSHCSSHVIHNCFFTISEVATFFRGSAQRTMILKDGLEAAGIPNCAVHNYNDTRWVERHDCGAVFDVFSLYCLNLGVVDRKRARTKASGLHSNLCSFEFIVTLLVIPKMLSITHHLLQFLQQDNLDLFSAMTKIEHVERMIQEIRENCEKKFAVVYRSDQDKTSRRFRNNVEASTPEEYYRRVVFVPYLDKVLMHLKNKFSRHNIILLGLECLLPQSAVRKQLIDIDKAIGFYKNDLQDTNRSILEAE</sequence>
<comment type="caution">
    <text evidence="2">The sequence shown here is derived from an EMBL/GenBank/DDBJ whole genome shotgun (WGS) entry which is preliminary data.</text>
</comment>
<dbReference type="Pfam" id="PF14291">
    <property type="entry name" value="DUF4371"/>
    <property type="match status" value="1"/>
</dbReference>
<gene>
    <name evidence="2" type="ORF">PR048_001183</name>
</gene>
<evidence type="ECO:0000313" key="2">
    <source>
        <dbReference type="EMBL" id="KAJ8895844.1"/>
    </source>
</evidence>
<proteinExistence type="predicted"/>
<dbReference type="PANTHER" id="PTHR45749">
    <property type="match status" value="1"/>
</dbReference>
<evidence type="ECO:0000313" key="3">
    <source>
        <dbReference type="Proteomes" id="UP001159363"/>
    </source>
</evidence>
<dbReference type="InterPro" id="IPR025398">
    <property type="entry name" value="DUF4371"/>
</dbReference>
<name>A0ABQ9IGS4_9NEOP</name>
<protein>
    <recommendedName>
        <fullName evidence="1">DUF4371 domain-containing protein</fullName>
    </recommendedName>
</protein>
<accession>A0ABQ9IGS4</accession>
<keyword evidence="3" id="KW-1185">Reference proteome</keyword>
<dbReference type="EMBL" id="JARBHB010000001">
    <property type="protein sequence ID" value="KAJ8895844.1"/>
    <property type="molecule type" value="Genomic_DNA"/>
</dbReference>
<evidence type="ECO:0000259" key="1">
    <source>
        <dbReference type="Pfam" id="PF14291"/>
    </source>
</evidence>
<organism evidence="2 3">
    <name type="scientific">Dryococelus australis</name>
    <dbReference type="NCBI Taxonomy" id="614101"/>
    <lineage>
        <taxon>Eukaryota</taxon>
        <taxon>Metazoa</taxon>
        <taxon>Ecdysozoa</taxon>
        <taxon>Arthropoda</taxon>
        <taxon>Hexapoda</taxon>
        <taxon>Insecta</taxon>
        <taxon>Pterygota</taxon>
        <taxon>Neoptera</taxon>
        <taxon>Polyneoptera</taxon>
        <taxon>Phasmatodea</taxon>
        <taxon>Verophasmatodea</taxon>
        <taxon>Anareolatae</taxon>
        <taxon>Phasmatidae</taxon>
        <taxon>Eurycanthinae</taxon>
        <taxon>Dryococelus</taxon>
    </lineage>
</organism>
<dbReference type="PANTHER" id="PTHR45749:SF21">
    <property type="entry name" value="DUF4371 DOMAIN-CONTAINING PROTEIN"/>
    <property type="match status" value="1"/>
</dbReference>